<evidence type="ECO:0000256" key="4">
    <source>
        <dbReference type="ARBA" id="ARBA00023274"/>
    </source>
</evidence>
<evidence type="ECO:0000313" key="6">
    <source>
        <dbReference type="Proteomes" id="UP001642260"/>
    </source>
</evidence>
<dbReference type="PANTHER" id="PTHR45696:SF42">
    <property type="entry name" value="LARGE RIBOSOMAL SUBUNIT PROTEIN P1W-RELATED"/>
    <property type="match status" value="1"/>
</dbReference>
<evidence type="ECO:0000256" key="3">
    <source>
        <dbReference type="ARBA" id="ARBA00022980"/>
    </source>
</evidence>
<organism evidence="5 6">
    <name type="scientific">Eruca vesicaria subsp. sativa</name>
    <name type="common">Garden rocket</name>
    <name type="synonym">Eruca sativa</name>
    <dbReference type="NCBI Taxonomy" id="29727"/>
    <lineage>
        <taxon>Eukaryota</taxon>
        <taxon>Viridiplantae</taxon>
        <taxon>Streptophyta</taxon>
        <taxon>Embryophyta</taxon>
        <taxon>Tracheophyta</taxon>
        <taxon>Spermatophyta</taxon>
        <taxon>Magnoliopsida</taxon>
        <taxon>eudicotyledons</taxon>
        <taxon>Gunneridae</taxon>
        <taxon>Pentapetalae</taxon>
        <taxon>rosids</taxon>
        <taxon>malvids</taxon>
        <taxon>Brassicales</taxon>
        <taxon>Brassicaceae</taxon>
        <taxon>Brassiceae</taxon>
        <taxon>Eruca</taxon>
    </lineage>
</organism>
<evidence type="ECO:0000256" key="1">
    <source>
        <dbReference type="ARBA" id="ARBA00005436"/>
    </source>
</evidence>
<proteinExistence type="inferred from homology"/>
<dbReference type="GO" id="GO:1990904">
    <property type="term" value="C:ribonucleoprotein complex"/>
    <property type="evidence" value="ECO:0007669"/>
    <property type="project" value="UniProtKB-KW"/>
</dbReference>
<dbReference type="GO" id="GO:0005840">
    <property type="term" value="C:ribosome"/>
    <property type="evidence" value="ECO:0007669"/>
    <property type="project" value="UniProtKB-KW"/>
</dbReference>
<reference evidence="5 6" key="1">
    <citation type="submission" date="2022-03" db="EMBL/GenBank/DDBJ databases">
        <authorList>
            <person name="Macdonald S."/>
            <person name="Ahmed S."/>
            <person name="Newling K."/>
        </authorList>
    </citation>
    <scope>NUCLEOTIDE SEQUENCE [LARGE SCALE GENOMIC DNA]</scope>
</reference>
<dbReference type="InterPro" id="IPR038716">
    <property type="entry name" value="P1/P2_N_sf"/>
</dbReference>
<evidence type="ECO:0000313" key="5">
    <source>
        <dbReference type="EMBL" id="CAH8388594.1"/>
    </source>
</evidence>
<keyword evidence="6" id="KW-1185">Reference proteome</keyword>
<name>A0ABC8LZ01_ERUVS</name>
<dbReference type="EMBL" id="CAKOAT010808486">
    <property type="protein sequence ID" value="CAH8388594.1"/>
    <property type="molecule type" value="Genomic_DNA"/>
</dbReference>
<comment type="similarity">
    <text evidence="1">Belongs to the eukaryotic ribosomal protein P1/P2 family.</text>
</comment>
<dbReference type="Pfam" id="PF00428">
    <property type="entry name" value="Ribosomal_60s"/>
    <property type="match status" value="1"/>
</dbReference>
<dbReference type="AlphaFoldDB" id="A0ABC8LZ01"/>
<evidence type="ECO:0000256" key="2">
    <source>
        <dbReference type="ARBA" id="ARBA00011266"/>
    </source>
</evidence>
<sequence length="88" mass="9519">MWLPSPPVYIKAARVEIDSYWPMVFKRMAEKRNVTDFTMNVGDGGGGCGAPVAAATSPAGGGAALPLLLRRRRNMNQQEIAMEILDLA</sequence>
<accession>A0ABC8LZ01</accession>
<protein>
    <submittedName>
        <fullName evidence="5">Uncharacterized protein</fullName>
    </submittedName>
</protein>
<keyword evidence="4" id="KW-0687">Ribonucleoprotein</keyword>
<gene>
    <name evidence="5" type="ORF">ERUC_LOCUS41077</name>
</gene>
<comment type="subunit">
    <text evidence="2">P1 and P2 exist as dimers at the large ribosomal subunit.</text>
</comment>
<dbReference type="Proteomes" id="UP001642260">
    <property type="component" value="Unassembled WGS sequence"/>
</dbReference>
<dbReference type="Gene3D" id="1.10.10.1410">
    <property type="match status" value="1"/>
</dbReference>
<comment type="caution">
    <text evidence="5">The sequence shown here is derived from an EMBL/GenBank/DDBJ whole genome shotgun (WGS) entry which is preliminary data.</text>
</comment>
<dbReference type="PANTHER" id="PTHR45696">
    <property type="entry name" value="60S ACIDIC RIBOSOMAL PROTEIN P1"/>
    <property type="match status" value="1"/>
</dbReference>
<keyword evidence="3" id="KW-0689">Ribosomal protein</keyword>